<protein>
    <submittedName>
        <fullName evidence="2">Uncharacterized protein</fullName>
    </submittedName>
</protein>
<organism evidence="2 3">
    <name type="scientific">Metschnikowia bicuspidata var. bicuspidata NRRL YB-4993</name>
    <dbReference type="NCBI Taxonomy" id="869754"/>
    <lineage>
        <taxon>Eukaryota</taxon>
        <taxon>Fungi</taxon>
        <taxon>Dikarya</taxon>
        <taxon>Ascomycota</taxon>
        <taxon>Saccharomycotina</taxon>
        <taxon>Pichiomycetes</taxon>
        <taxon>Metschnikowiaceae</taxon>
        <taxon>Metschnikowia</taxon>
    </lineage>
</organism>
<keyword evidence="3" id="KW-1185">Reference proteome</keyword>
<gene>
    <name evidence="2" type="ORF">METBIDRAFT_10448</name>
</gene>
<dbReference type="EMBL" id="LXTC01000001">
    <property type="protein sequence ID" value="OBA24297.1"/>
    <property type="molecule type" value="Genomic_DNA"/>
</dbReference>
<name>A0A1A0HK83_9ASCO</name>
<dbReference type="RefSeq" id="XP_018714778.1">
    <property type="nucleotide sequence ID" value="XM_018853771.1"/>
</dbReference>
<reference evidence="2 3" key="1">
    <citation type="submission" date="2016-05" db="EMBL/GenBank/DDBJ databases">
        <title>Comparative genomics of biotechnologically important yeasts.</title>
        <authorList>
            <consortium name="DOE Joint Genome Institute"/>
            <person name="Riley R."/>
            <person name="Haridas S."/>
            <person name="Wolfe K.H."/>
            <person name="Lopes M.R."/>
            <person name="Hittinger C.T."/>
            <person name="Goker M."/>
            <person name="Salamov A."/>
            <person name="Wisecaver J."/>
            <person name="Long T.M."/>
            <person name="Aerts A.L."/>
            <person name="Barry K."/>
            <person name="Choi C."/>
            <person name="Clum A."/>
            <person name="Coughlan A.Y."/>
            <person name="Deshpande S."/>
            <person name="Douglass A.P."/>
            <person name="Hanson S.J."/>
            <person name="Klenk H.-P."/>
            <person name="LaButti K."/>
            <person name="Lapidus A."/>
            <person name="Lindquist E."/>
            <person name="Lipzen A."/>
            <person name="Meier-kolthoff J.P."/>
            <person name="Ohm R.A."/>
            <person name="Otillar R.P."/>
            <person name="Pangilinan J."/>
            <person name="Peng Y."/>
            <person name="Rokas A."/>
            <person name="Rosa C.A."/>
            <person name="Scheuner C."/>
            <person name="Sibirny A.A."/>
            <person name="Slot J.C."/>
            <person name="Stielow J.B."/>
            <person name="Sun H."/>
            <person name="Kurtzman C.P."/>
            <person name="Blackwell M."/>
            <person name="Grigoriev I.V."/>
            <person name="Jeffries T.W."/>
        </authorList>
    </citation>
    <scope>NUCLEOTIDE SEQUENCE [LARGE SCALE GENOMIC DNA]</scope>
    <source>
        <strain evidence="2 3">NRRL YB-4993</strain>
    </source>
</reference>
<evidence type="ECO:0000313" key="3">
    <source>
        <dbReference type="Proteomes" id="UP000092555"/>
    </source>
</evidence>
<comment type="caution">
    <text evidence="2">The sequence shown here is derived from an EMBL/GenBank/DDBJ whole genome shotgun (WGS) entry which is preliminary data.</text>
</comment>
<dbReference type="OrthoDB" id="3977264at2759"/>
<evidence type="ECO:0000256" key="1">
    <source>
        <dbReference type="SAM" id="MobiDB-lite"/>
    </source>
</evidence>
<dbReference type="AlphaFoldDB" id="A0A1A0HK83"/>
<dbReference type="STRING" id="869754.A0A1A0HK83"/>
<feature type="region of interest" description="Disordered" evidence="1">
    <location>
        <begin position="1"/>
        <end position="56"/>
    </location>
</feature>
<dbReference type="GeneID" id="30026747"/>
<feature type="compositionally biased region" description="Polar residues" evidence="1">
    <location>
        <begin position="28"/>
        <end position="56"/>
    </location>
</feature>
<accession>A0A1A0HK83</accession>
<proteinExistence type="predicted"/>
<feature type="compositionally biased region" description="Polar residues" evidence="1">
    <location>
        <begin position="1"/>
        <end position="19"/>
    </location>
</feature>
<evidence type="ECO:0000313" key="2">
    <source>
        <dbReference type="EMBL" id="OBA24297.1"/>
    </source>
</evidence>
<sequence length="301" mass="33134">MSSNWSDVPSAKTASSSTADGEADLKSNAISKQTTEITPNETPKNGNYTTDTSLGTEHQQVIEIDCDELSDTESVDCEHENGALYESSPLEGSELERIASSLTRKTLKRNNAPGPLRISPKVHAGSTAPAINSAPMRSLYGPQALRRVPVRYLYPAMGHFPQTAVHYMPTPIRRTTGAGSERVAKPRLPRAMSARRRKPVLDVFEGQVAKLAPMPAQPPSAQIEHFDVGHSDEEKATQDEMDEMEIKRRRTTSALRGTISFNEESAFKFTIFQGNESNAKKKFLEVCETTWDKYMANSTGS</sequence>
<dbReference type="Proteomes" id="UP000092555">
    <property type="component" value="Unassembled WGS sequence"/>
</dbReference>